<comment type="caution">
    <text evidence="3">The sequence shown here is derived from an EMBL/GenBank/DDBJ whole genome shotgun (WGS) entry which is preliminary data.</text>
</comment>
<gene>
    <name evidence="3" type="ORF">B3C1_06708</name>
</gene>
<dbReference type="PROSITE" id="PS52050">
    <property type="entry name" value="WYL"/>
    <property type="match status" value="1"/>
</dbReference>
<dbReference type="AlphaFoldDB" id="K2KEL5"/>
<dbReference type="InterPro" id="IPR051534">
    <property type="entry name" value="CBASS_pafABC_assoc_protein"/>
</dbReference>
<accession>K2KEL5</accession>
<keyword evidence="4" id="KW-1185">Reference proteome</keyword>
<dbReference type="InterPro" id="IPR026881">
    <property type="entry name" value="WYL_dom"/>
</dbReference>
<feature type="domain" description="WYL" evidence="2">
    <location>
        <begin position="149"/>
        <end position="213"/>
    </location>
</feature>
<dbReference type="Proteomes" id="UP000006755">
    <property type="component" value="Unassembled WGS sequence"/>
</dbReference>
<dbReference type="PANTHER" id="PTHR34580:SF3">
    <property type="entry name" value="PROTEIN PAFB"/>
    <property type="match status" value="1"/>
</dbReference>
<feature type="domain" description="Helix-turn-helix type 11" evidence="1">
    <location>
        <begin position="16"/>
        <end position="70"/>
    </location>
</feature>
<dbReference type="InterPro" id="IPR036390">
    <property type="entry name" value="WH_DNA-bd_sf"/>
</dbReference>
<dbReference type="Pfam" id="PF08279">
    <property type="entry name" value="HTH_11"/>
    <property type="match status" value="1"/>
</dbReference>
<dbReference type="STRING" id="745411.B3C1_06708"/>
<dbReference type="InterPro" id="IPR036388">
    <property type="entry name" value="WH-like_DNA-bd_sf"/>
</dbReference>
<organism evidence="3 4">
    <name type="scientific">Gallaecimonas xiamenensis 3-C-1</name>
    <dbReference type="NCBI Taxonomy" id="745411"/>
    <lineage>
        <taxon>Bacteria</taxon>
        <taxon>Pseudomonadati</taxon>
        <taxon>Pseudomonadota</taxon>
        <taxon>Gammaproteobacteria</taxon>
        <taxon>Enterobacterales</taxon>
        <taxon>Gallaecimonadaceae</taxon>
        <taxon>Gallaecimonas</taxon>
    </lineage>
</organism>
<dbReference type="Pfam" id="PF13280">
    <property type="entry name" value="WYL"/>
    <property type="match status" value="1"/>
</dbReference>
<dbReference type="PANTHER" id="PTHR34580">
    <property type="match status" value="1"/>
</dbReference>
<reference evidence="3 4" key="1">
    <citation type="journal article" date="2012" name="J. Bacteriol.">
        <title>Genome Sequence of Gallaecimonas xiamenensis Type Strain 3-C-1.</title>
        <authorList>
            <person name="Lai Q."/>
            <person name="Wang L."/>
            <person name="Wang W."/>
            <person name="Shao Z."/>
        </authorList>
    </citation>
    <scope>NUCLEOTIDE SEQUENCE [LARGE SCALE GENOMIC DNA]</scope>
    <source>
        <strain evidence="3 4">3-C-1</strain>
    </source>
</reference>
<evidence type="ECO:0000259" key="2">
    <source>
        <dbReference type="Pfam" id="PF13280"/>
    </source>
</evidence>
<sequence>MPGFFVLEDRMSRAERLLQLMQELRLHRYPVAGQMLADRLGISLRTLYRDIASLQAQGADIRSEPGLGYQLTPGHQLPPLMFSEEEIEALMLGARWVANQSDPDLASAAQHLTAKVEAVLPDKLRHYLASVPLLVAPSRQLLPVQADMALVRQAIRRSRRLHIHYQDLKGLHSSRTVWPLAIAFFDQVRVLAAWCEERSDFRHFRTDRLGQVELLDSPYPGGRQVLMQRWRRHQGLDGS</sequence>
<proteinExistence type="predicted"/>
<dbReference type="EMBL" id="AMRI01000007">
    <property type="protein sequence ID" value="EKE75750.1"/>
    <property type="molecule type" value="Genomic_DNA"/>
</dbReference>
<evidence type="ECO:0000259" key="1">
    <source>
        <dbReference type="Pfam" id="PF08279"/>
    </source>
</evidence>
<dbReference type="SUPFAM" id="SSF46785">
    <property type="entry name" value="Winged helix' DNA-binding domain"/>
    <property type="match status" value="1"/>
</dbReference>
<dbReference type="InterPro" id="IPR013196">
    <property type="entry name" value="HTH_11"/>
</dbReference>
<name>K2KEL5_9GAMM</name>
<evidence type="ECO:0000313" key="3">
    <source>
        <dbReference type="EMBL" id="EKE75750.1"/>
    </source>
</evidence>
<protein>
    <submittedName>
        <fullName evidence="3">Helix-turn-helix type 11 domain containing protein</fullName>
    </submittedName>
</protein>
<dbReference type="eggNOG" id="COG2378">
    <property type="taxonomic scope" value="Bacteria"/>
</dbReference>
<dbReference type="Gene3D" id="1.10.10.10">
    <property type="entry name" value="Winged helix-like DNA-binding domain superfamily/Winged helix DNA-binding domain"/>
    <property type="match status" value="1"/>
</dbReference>
<evidence type="ECO:0000313" key="4">
    <source>
        <dbReference type="Proteomes" id="UP000006755"/>
    </source>
</evidence>